<proteinExistence type="predicted"/>
<dbReference type="Proteomes" id="UP000283841">
    <property type="component" value="Unassembled WGS sequence"/>
</dbReference>
<organism evidence="1 2">
    <name type="scientific">Byssochlamys spectabilis</name>
    <name type="common">Paecilomyces variotii</name>
    <dbReference type="NCBI Taxonomy" id="264951"/>
    <lineage>
        <taxon>Eukaryota</taxon>
        <taxon>Fungi</taxon>
        <taxon>Dikarya</taxon>
        <taxon>Ascomycota</taxon>
        <taxon>Pezizomycotina</taxon>
        <taxon>Eurotiomycetes</taxon>
        <taxon>Eurotiomycetidae</taxon>
        <taxon>Eurotiales</taxon>
        <taxon>Thermoascaceae</taxon>
        <taxon>Paecilomyces</taxon>
    </lineage>
</organism>
<dbReference type="GeneID" id="39603313"/>
<name>A0A443HMI7_BYSSP</name>
<gene>
    <name evidence="1" type="ORF">C8Q69DRAFT_78515</name>
</gene>
<comment type="caution">
    <text evidence="1">The sequence shown here is derived from an EMBL/GenBank/DDBJ whole genome shotgun (WGS) entry which is preliminary data.</text>
</comment>
<dbReference type="AlphaFoldDB" id="A0A443HMI7"/>
<evidence type="ECO:0000313" key="1">
    <source>
        <dbReference type="EMBL" id="RWQ93017.1"/>
    </source>
</evidence>
<dbReference type="EMBL" id="RCNU01000011">
    <property type="protein sequence ID" value="RWQ93017.1"/>
    <property type="molecule type" value="Genomic_DNA"/>
</dbReference>
<keyword evidence="2" id="KW-1185">Reference proteome</keyword>
<evidence type="ECO:0000313" key="2">
    <source>
        <dbReference type="Proteomes" id="UP000283841"/>
    </source>
</evidence>
<protein>
    <submittedName>
        <fullName evidence="1">Uncharacterized protein</fullName>
    </submittedName>
</protein>
<accession>A0A443HMI7</accession>
<dbReference type="RefSeq" id="XP_028482662.1">
    <property type="nucleotide sequence ID" value="XM_028634036.1"/>
</dbReference>
<sequence length="149" mass="17133">MDNDLLSALRANRVDSFKANTRGRTMAILIRWWSNELSEQERQRYSKPIAGVIIGALFLINILVRGDFFSQAGTNAKDQDLIRDKEEWNNCLRALREAADIISKWDWETKVDDINEFFGQYLYLQLRCADPARSGAVAGNAHRKSRLID</sequence>
<reference evidence="1 2" key="1">
    <citation type="journal article" date="2018" name="Front. Microbiol.">
        <title>Genomic and genetic insights into a cosmopolitan fungus, Paecilomyces variotii (Eurotiales).</title>
        <authorList>
            <person name="Urquhart A.S."/>
            <person name="Mondo S.J."/>
            <person name="Makela M.R."/>
            <person name="Hane J.K."/>
            <person name="Wiebenga A."/>
            <person name="He G."/>
            <person name="Mihaltcheva S."/>
            <person name="Pangilinan J."/>
            <person name="Lipzen A."/>
            <person name="Barry K."/>
            <person name="de Vries R.P."/>
            <person name="Grigoriev I.V."/>
            <person name="Idnurm A."/>
        </authorList>
    </citation>
    <scope>NUCLEOTIDE SEQUENCE [LARGE SCALE GENOMIC DNA]</scope>
    <source>
        <strain evidence="1 2">CBS 101075</strain>
    </source>
</reference>
<dbReference type="VEuPathDB" id="FungiDB:C8Q69DRAFT_78515"/>